<dbReference type="Gene3D" id="3.10.450.490">
    <property type="match status" value="1"/>
</dbReference>
<dbReference type="InterPro" id="IPR002884">
    <property type="entry name" value="P_dom"/>
</dbReference>
<dbReference type="SUPFAM" id="SSF49785">
    <property type="entry name" value="Galactose-binding domain-like"/>
    <property type="match status" value="1"/>
</dbReference>
<comment type="caution">
    <text evidence="11">The sequence shown here is derived from an EMBL/GenBank/DDBJ whole genome shotgun (WGS) entry which is preliminary data.</text>
</comment>
<dbReference type="PROSITE" id="PS51829">
    <property type="entry name" value="P_HOMO_B"/>
    <property type="match status" value="1"/>
</dbReference>
<feature type="signal peptide" evidence="9">
    <location>
        <begin position="1"/>
        <end position="27"/>
    </location>
</feature>
<dbReference type="InterPro" id="IPR011096">
    <property type="entry name" value="FTP_domain"/>
</dbReference>
<keyword evidence="7 11" id="KW-0482">Metalloprotease</keyword>
<proteinExistence type="inferred from homology"/>
<dbReference type="InterPro" id="IPR023612">
    <property type="entry name" value="Peptidase_M4"/>
</dbReference>
<feature type="domain" description="P/Homo B" evidence="10">
    <location>
        <begin position="631"/>
        <end position="746"/>
    </location>
</feature>
<dbReference type="RefSeq" id="WP_307237896.1">
    <property type="nucleotide sequence ID" value="NZ_JAUSUZ010000001.1"/>
</dbReference>
<keyword evidence="4 9" id="KW-0732">Signal</keyword>
<evidence type="ECO:0000256" key="4">
    <source>
        <dbReference type="ARBA" id="ARBA00022729"/>
    </source>
</evidence>
<keyword evidence="3" id="KW-0479">Metal-binding</keyword>
<dbReference type="InterPro" id="IPR008979">
    <property type="entry name" value="Galactose-bd-like_sf"/>
</dbReference>
<evidence type="ECO:0000256" key="3">
    <source>
        <dbReference type="ARBA" id="ARBA00022723"/>
    </source>
</evidence>
<dbReference type="Gene3D" id="3.10.170.10">
    <property type="match status" value="1"/>
</dbReference>
<evidence type="ECO:0000256" key="9">
    <source>
        <dbReference type="SAM" id="SignalP"/>
    </source>
</evidence>
<dbReference type="GO" id="GO:0046872">
    <property type="term" value="F:metal ion binding"/>
    <property type="evidence" value="ECO:0007669"/>
    <property type="project" value="UniProtKB-KW"/>
</dbReference>
<dbReference type="AlphaFoldDB" id="A0AAE3VYN8"/>
<dbReference type="PRINTS" id="PR00730">
    <property type="entry name" value="THERMOLYSIN"/>
</dbReference>
<feature type="active site" description="Proton donor" evidence="8">
    <location>
        <position position="420"/>
    </location>
</feature>
<gene>
    <name evidence="11" type="ORF">J2S42_002049</name>
</gene>
<accession>A0AAE3VYN8</accession>
<dbReference type="PANTHER" id="PTHR33794">
    <property type="entry name" value="BACILLOLYSIN"/>
    <property type="match status" value="1"/>
</dbReference>
<comment type="similarity">
    <text evidence="1">Belongs to the peptidase M4 family.</text>
</comment>
<keyword evidence="6" id="KW-0862">Zinc</keyword>
<evidence type="ECO:0000256" key="6">
    <source>
        <dbReference type="ARBA" id="ARBA00022833"/>
    </source>
</evidence>
<feature type="active site" evidence="8">
    <location>
        <position position="331"/>
    </location>
</feature>
<reference evidence="11 12" key="1">
    <citation type="submission" date="2023-07" db="EMBL/GenBank/DDBJ databases">
        <title>Sequencing the genomes of 1000 actinobacteria strains.</title>
        <authorList>
            <person name="Klenk H.-P."/>
        </authorList>
    </citation>
    <scope>NUCLEOTIDE SEQUENCE [LARGE SCALE GENOMIC DNA]</scope>
    <source>
        <strain evidence="11 12">DSM 44709</strain>
    </source>
</reference>
<organism evidence="11 12">
    <name type="scientific">Catenuloplanes indicus</name>
    <dbReference type="NCBI Taxonomy" id="137267"/>
    <lineage>
        <taxon>Bacteria</taxon>
        <taxon>Bacillati</taxon>
        <taxon>Actinomycetota</taxon>
        <taxon>Actinomycetes</taxon>
        <taxon>Micromonosporales</taxon>
        <taxon>Micromonosporaceae</taxon>
        <taxon>Catenuloplanes</taxon>
    </lineage>
</organism>
<dbReference type="GO" id="GO:0004222">
    <property type="term" value="F:metalloendopeptidase activity"/>
    <property type="evidence" value="ECO:0007669"/>
    <property type="project" value="InterPro"/>
</dbReference>
<evidence type="ECO:0000256" key="2">
    <source>
        <dbReference type="ARBA" id="ARBA00022670"/>
    </source>
</evidence>
<dbReference type="Gene3D" id="1.10.390.10">
    <property type="entry name" value="Neutral Protease Domain 2"/>
    <property type="match status" value="1"/>
</dbReference>
<dbReference type="InterPro" id="IPR001570">
    <property type="entry name" value="Peptidase_M4_C_domain"/>
</dbReference>
<keyword evidence="5" id="KW-0378">Hydrolase</keyword>
<dbReference type="Pfam" id="PF01483">
    <property type="entry name" value="P_proprotein"/>
    <property type="match status" value="1"/>
</dbReference>
<evidence type="ECO:0000256" key="8">
    <source>
        <dbReference type="PIRSR" id="PIRSR623612-1"/>
    </source>
</evidence>
<dbReference type="GO" id="GO:0006508">
    <property type="term" value="P:proteolysis"/>
    <property type="evidence" value="ECO:0007669"/>
    <property type="project" value="UniProtKB-KW"/>
</dbReference>
<dbReference type="InterPro" id="IPR013856">
    <property type="entry name" value="Peptidase_M4_domain"/>
</dbReference>
<sequence>MRSALALAGVTLLAGSGLAVVATSASAAPAPDPSAGASRALVTHAAAIKGSARDRYTVYSSKTDRTGGAVVRYTRTYAGLRVSGGDVIIRTDARGDYTGSSAGLAAPLTLGTTPAVTAGRAKQAAIDAFEGTVRETAAPELFVDASDGTGRLAWETVLTGFGADGQTPSRLHVITDARTGAGIRSFDEFKTVTGEGHGVYSGEVEIDTTQSGSTFSMIDPERGNGRTCDMNNTTGGTCVTFTDADNVWGDGTQSNRQSAGVDAHIGAATTFDYFLEVHGRNGIFGDGRGVPSLVHYGNNYANAGWDGQQMIYGDGQGNARPLVSLDVAGHEMSHGVTENVVPGDLTYAGESGGLNEATSDIFGNMVEFYANTPGDPGDYDIGEMVDIRGNGTPLRYMYNPPLDGASHGCWSTGTAGINVHYSSGVANHFYFNLAEGSGVTPYGTSPVCGSAPAVTGIGRTKAEQIWFRALDVYFVSNTRYVNPATPSNTARAYTLSAAADLYGFCGTEYRAVQAAWTSVNVAGPDADNCVTNNFTVALDPAAVTADPGGSATTTINTTDVAGTPEEVVLSAGALPAGVTVSFSAASVPAGGSAEVTVNVSDTAGSGTYPITIVGTSPSVARSATLSLTVGVLPGCSASVVAGLPVLDNSTVESRIAISGCAATPSTAAQVGVDITHTWKGDLIVTLLAPDGTAYVLHDRTGGSTDDIVATFPVNLSAETANGTWTLRVRDAANGDTGRLNRWSLTL</sequence>
<evidence type="ECO:0000259" key="10">
    <source>
        <dbReference type="PROSITE" id="PS51829"/>
    </source>
</evidence>
<dbReference type="InterPro" id="IPR027268">
    <property type="entry name" value="Peptidase_M4/M1_CTD_sf"/>
</dbReference>
<keyword evidence="12" id="KW-1185">Reference proteome</keyword>
<name>A0AAE3VYN8_9ACTN</name>
<dbReference type="CDD" id="cd09597">
    <property type="entry name" value="M4_TLP"/>
    <property type="match status" value="1"/>
</dbReference>
<dbReference type="PANTHER" id="PTHR33794:SF1">
    <property type="entry name" value="BACILLOLYSIN"/>
    <property type="match status" value="1"/>
</dbReference>
<protein>
    <submittedName>
        <fullName evidence="11">Zn-dependent metalloprotease</fullName>
    </submittedName>
</protein>
<dbReference type="SUPFAM" id="SSF55486">
    <property type="entry name" value="Metalloproteases ('zincins'), catalytic domain"/>
    <property type="match status" value="1"/>
</dbReference>
<evidence type="ECO:0000313" key="12">
    <source>
        <dbReference type="Proteomes" id="UP001240236"/>
    </source>
</evidence>
<dbReference type="InterPro" id="IPR050728">
    <property type="entry name" value="Zinc_Metalloprotease_M4"/>
</dbReference>
<dbReference type="Pfam" id="PF07504">
    <property type="entry name" value="FTP"/>
    <property type="match status" value="1"/>
</dbReference>
<evidence type="ECO:0000256" key="1">
    <source>
        <dbReference type="ARBA" id="ARBA00009388"/>
    </source>
</evidence>
<evidence type="ECO:0000256" key="7">
    <source>
        <dbReference type="ARBA" id="ARBA00023049"/>
    </source>
</evidence>
<dbReference type="EMBL" id="JAUSUZ010000001">
    <property type="protein sequence ID" value="MDQ0365380.1"/>
    <property type="molecule type" value="Genomic_DNA"/>
</dbReference>
<dbReference type="Proteomes" id="UP001240236">
    <property type="component" value="Unassembled WGS sequence"/>
</dbReference>
<evidence type="ECO:0000256" key="5">
    <source>
        <dbReference type="ARBA" id="ARBA00022801"/>
    </source>
</evidence>
<dbReference type="Gene3D" id="2.60.120.260">
    <property type="entry name" value="Galactose-binding domain-like"/>
    <property type="match status" value="1"/>
</dbReference>
<dbReference type="Pfam" id="PF01447">
    <property type="entry name" value="Peptidase_M4"/>
    <property type="match status" value="1"/>
</dbReference>
<keyword evidence="2" id="KW-0645">Protease</keyword>
<dbReference type="Pfam" id="PF02868">
    <property type="entry name" value="Peptidase_M4_C"/>
    <property type="match status" value="1"/>
</dbReference>
<evidence type="ECO:0000313" key="11">
    <source>
        <dbReference type="EMBL" id="MDQ0365380.1"/>
    </source>
</evidence>
<feature type="chain" id="PRO_5041972604" evidence="9">
    <location>
        <begin position="28"/>
        <end position="746"/>
    </location>
</feature>
<dbReference type="GO" id="GO:0004252">
    <property type="term" value="F:serine-type endopeptidase activity"/>
    <property type="evidence" value="ECO:0007669"/>
    <property type="project" value="InterPro"/>
</dbReference>